<feature type="signal peptide" evidence="1">
    <location>
        <begin position="1"/>
        <end position="26"/>
    </location>
</feature>
<dbReference type="Gene3D" id="3.40.50.10910">
    <property type="entry name" value="Amidohydrolase"/>
    <property type="match status" value="1"/>
</dbReference>
<gene>
    <name evidence="3" type="ORF">SAMN04487941_0715</name>
</gene>
<dbReference type="InterPro" id="IPR011059">
    <property type="entry name" value="Metal-dep_hydrolase_composite"/>
</dbReference>
<dbReference type="Pfam" id="PF01979">
    <property type="entry name" value="Amidohydro_1"/>
    <property type="match status" value="1"/>
</dbReference>
<dbReference type="Gene3D" id="3.20.20.140">
    <property type="entry name" value="Metal-dependent hydrolases"/>
    <property type="match status" value="2"/>
</dbReference>
<accession>A0A1I7G4Z3</accession>
<dbReference type="InterPro" id="IPR051781">
    <property type="entry name" value="Metallo-dep_Hydrolase"/>
</dbReference>
<keyword evidence="4" id="KW-1185">Reference proteome</keyword>
<dbReference type="SUPFAM" id="SSF51338">
    <property type="entry name" value="Composite domain of metallo-dependent hydrolases"/>
    <property type="match status" value="1"/>
</dbReference>
<dbReference type="InterPro" id="IPR032466">
    <property type="entry name" value="Metal_Hydrolase"/>
</dbReference>
<dbReference type="PANTHER" id="PTHR43135">
    <property type="entry name" value="ALPHA-D-RIBOSE 1-METHYLPHOSPHONATE 5-TRIPHOSPHATE DIPHOSPHATASE"/>
    <property type="match status" value="1"/>
</dbReference>
<feature type="domain" description="Amidohydrolase-related" evidence="2">
    <location>
        <begin position="370"/>
        <end position="459"/>
    </location>
</feature>
<evidence type="ECO:0000259" key="2">
    <source>
        <dbReference type="Pfam" id="PF01979"/>
    </source>
</evidence>
<dbReference type="PANTHER" id="PTHR43135:SF3">
    <property type="entry name" value="ALPHA-D-RIBOSE 1-METHYLPHOSPHONATE 5-TRIPHOSPHATE DIPHOSPHATASE"/>
    <property type="match status" value="1"/>
</dbReference>
<dbReference type="Proteomes" id="UP000182491">
    <property type="component" value="Unassembled WGS sequence"/>
</dbReference>
<keyword evidence="1" id="KW-0732">Signal</keyword>
<protein>
    <submittedName>
        <fullName evidence="3">Imidazolonepropionase</fullName>
    </submittedName>
</protein>
<feature type="chain" id="PRO_5010220710" evidence="1">
    <location>
        <begin position="27"/>
        <end position="478"/>
    </location>
</feature>
<evidence type="ECO:0000256" key="1">
    <source>
        <dbReference type="SAM" id="SignalP"/>
    </source>
</evidence>
<dbReference type="SUPFAM" id="SSF51556">
    <property type="entry name" value="Metallo-dependent hydrolases"/>
    <property type="match status" value="1"/>
</dbReference>
<dbReference type="AlphaFoldDB" id="A0A1I7G4Z3"/>
<dbReference type="GO" id="GO:0016810">
    <property type="term" value="F:hydrolase activity, acting on carbon-nitrogen (but not peptide) bonds"/>
    <property type="evidence" value="ECO:0007669"/>
    <property type="project" value="InterPro"/>
</dbReference>
<dbReference type="Gene3D" id="2.30.40.10">
    <property type="entry name" value="Urease, subunit C, domain 1"/>
    <property type="match status" value="2"/>
</dbReference>
<dbReference type="OrthoDB" id="9797498at2"/>
<evidence type="ECO:0000313" key="4">
    <source>
        <dbReference type="Proteomes" id="UP000182491"/>
    </source>
</evidence>
<dbReference type="InterPro" id="IPR006680">
    <property type="entry name" value="Amidohydro-rel"/>
</dbReference>
<proteinExistence type="predicted"/>
<organism evidence="3 4">
    <name type="scientific">Pontibacter akesuensis</name>
    <dbReference type="NCBI Taxonomy" id="388950"/>
    <lineage>
        <taxon>Bacteria</taxon>
        <taxon>Pseudomonadati</taxon>
        <taxon>Bacteroidota</taxon>
        <taxon>Cytophagia</taxon>
        <taxon>Cytophagales</taxon>
        <taxon>Hymenobacteraceae</taxon>
        <taxon>Pontibacter</taxon>
    </lineage>
</organism>
<sequence length="478" mass="51866">MLKLTGTLRVLLAGLAFCCATATAQAQNFTPQVNSYIKTKANVIALTDAKVIDGTGKPAKAHQTVILRDGKIEQVGDTKKVKVPKDAEVINCSGKTLIPGLVMVHEHLYYTMPMEGFFNIAEMPGTFPKLYLAGGATTIRTAGSIEPQTDLALKQLIAEGKLVGPDMDVTAPYIERKVFDIPALNTVKDSNDAAETVNFWADRGCTSFKMYMHATKDDLKAVVREAHQRNLKVTGHLCSITYREAAELGIDNLEHGFMASTDFVANKKENECPDAARQSLLDLEVNSPKMRSLQQFLISKGVAVTSTLPVFEPYSGREAVLGGGEAALLPEVRETIINRWKAAQGKDSLSIALFNKELAWEKQFYDAGGLLVAGTDPTGAGRTIAGYSNQRQVELLVEGGFSLAEAIKICTLNGATYLDRANTIGTIEKGKQADLVLINGDLEKDIKQIRKMETVFKNGVGFDSQKIFDSVKGKVGLN</sequence>
<dbReference type="RefSeq" id="WP_068839674.1">
    <property type="nucleotide sequence ID" value="NZ_BMXC01000001.1"/>
</dbReference>
<dbReference type="EMBL" id="FPCA01000001">
    <property type="protein sequence ID" value="SFU43411.1"/>
    <property type="molecule type" value="Genomic_DNA"/>
</dbReference>
<name>A0A1I7G4Z3_9BACT</name>
<dbReference type="STRING" id="388950.GCA_001611675_03850"/>
<evidence type="ECO:0000313" key="3">
    <source>
        <dbReference type="EMBL" id="SFU43411.1"/>
    </source>
</evidence>
<reference evidence="4" key="1">
    <citation type="submission" date="2016-10" db="EMBL/GenBank/DDBJ databases">
        <authorList>
            <person name="Varghese N."/>
        </authorList>
    </citation>
    <scope>NUCLEOTIDE SEQUENCE [LARGE SCALE GENOMIC DNA]</scope>
    <source>
        <strain evidence="4">DSM 18820</strain>
    </source>
</reference>